<accession>A0A917B432</accession>
<gene>
    <name evidence="2" type="ORF">GCM10011399_10140</name>
</gene>
<dbReference type="EMBL" id="BMGP01000002">
    <property type="protein sequence ID" value="GGF18443.1"/>
    <property type="molecule type" value="Genomic_DNA"/>
</dbReference>
<evidence type="ECO:0000313" key="3">
    <source>
        <dbReference type="Proteomes" id="UP000598775"/>
    </source>
</evidence>
<sequence>MSETTTTPVSSYEAGNQIRPLSVRMTDDVRAQLEIIAQLNDRSVTEEVRLGIEHWIEKSKTDPKVLERASAVRAEIERDAATKRGAIAAIFDAPDAAASVRGTKSPTTASRSSSKADDV</sequence>
<evidence type="ECO:0000313" key="2">
    <source>
        <dbReference type="EMBL" id="GGF18443.1"/>
    </source>
</evidence>
<reference evidence="2 3" key="1">
    <citation type="journal article" date="2014" name="Int. J. Syst. Evol. Microbiol.">
        <title>Complete genome sequence of Corynebacterium casei LMG S-19264T (=DSM 44701T), isolated from a smear-ripened cheese.</title>
        <authorList>
            <consortium name="US DOE Joint Genome Institute (JGI-PGF)"/>
            <person name="Walter F."/>
            <person name="Albersmeier A."/>
            <person name="Kalinowski J."/>
            <person name="Ruckert C."/>
        </authorList>
    </citation>
    <scope>NUCLEOTIDE SEQUENCE [LARGE SCALE GENOMIC DNA]</scope>
    <source>
        <strain evidence="2 3">CGMCC 1.12976</strain>
    </source>
</reference>
<dbReference type="RefSeq" id="WP_188674794.1">
    <property type="nucleotide sequence ID" value="NZ_BMGP01000002.1"/>
</dbReference>
<dbReference type="AlphaFoldDB" id="A0A917B432"/>
<dbReference type="Proteomes" id="UP000598775">
    <property type="component" value="Unassembled WGS sequence"/>
</dbReference>
<organism evidence="2 3">
    <name type="scientific">Subtercola lobariae</name>
    <dbReference type="NCBI Taxonomy" id="1588641"/>
    <lineage>
        <taxon>Bacteria</taxon>
        <taxon>Bacillati</taxon>
        <taxon>Actinomycetota</taxon>
        <taxon>Actinomycetes</taxon>
        <taxon>Micrococcales</taxon>
        <taxon>Microbacteriaceae</taxon>
        <taxon>Subtercola</taxon>
    </lineage>
</organism>
<feature type="compositionally biased region" description="Polar residues" evidence="1">
    <location>
        <begin position="102"/>
        <end position="113"/>
    </location>
</feature>
<dbReference type="InterPro" id="IPR010985">
    <property type="entry name" value="Ribbon_hlx_hlx"/>
</dbReference>
<feature type="region of interest" description="Disordered" evidence="1">
    <location>
        <begin position="97"/>
        <end position="119"/>
    </location>
</feature>
<proteinExistence type="predicted"/>
<comment type="caution">
    <text evidence="2">The sequence shown here is derived from an EMBL/GenBank/DDBJ whole genome shotgun (WGS) entry which is preliminary data.</text>
</comment>
<dbReference type="InterPro" id="IPR013321">
    <property type="entry name" value="Arc_rbn_hlx_hlx"/>
</dbReference>
<keyword evidence="3" id="KW-1185">Reference proteome</keyword>
<dbReference type="SUPFAM" id="SSF47598">
    <property type="entry name" value="Ribbon-helix-helix"/>
    <property type="match status" value="1"/>
</dbReference>
<protein>
    <submittedName>
        <fullName evidence="2">Uncharacterized protein</fullName>
    </submittedName>
</protein>
<dbReference type="Gene3D" id="1.10.1220.10">
    <property type="entry name" value="Met repressor-like"/>
    <property type="match status" value="1"/>
</dbReference>
<name>A0A917B432_9MICO</name>
<dbReference type="GO" id="GO:0006355">
    <property type="term" value="P:regulation of DNA-templated transcription"/>
    <property type="evidence" value="ECO:0007669"/>
    <property type="project" value="InterPro"/>
</dbReference>
<evidence type="ECO:0000256" key="1">
    <source>
        <dbReference type="SAM" id="MobiDB-lite"/>
    </source>
</evidence>